<dbReference type="OrthoDB" id="10630570at2759"/>
<comment type="caution">
    <text evidence="1">The sequence shown here is derived from an EMBL/GenBank/DDBJ whole genome shotgun (WGS) entry which is preliminary data.</text>
</comment>
<evidence type="ECO:0000313" key="2">
    <source>
        <dbReference type="Proteomes" id="UP000242791"/>
    </source>
</evidence>
<organism evidence="1 2">
    <name type="scientific">Blastomyces percursus</name>
    <dbReference type="NCBI Taxonomy" id="1658174"/>
    <lineage>
        <taxon>Eukaryota</taxon>
        <taxon>Fungi</taxon>
        <taxon>Dikarya</taxon>
        <taxon>Ascomycota</taxon>
        <taxon>Pezizomycotina</taxon>
        <taxon>Eurotiomycetes</taxon>
        <taxon>Eurotiomycetidae</taxon>
        <taxon>Onygenales</taxon>
        <taxon>Ajellomycetaceae</taxon>
        <taxon>Blastomyces</taxon>
    </lineage>
</organism>
<sequence length="168" mass="18606">MQQECSEYFINSISTSADSGNRSHGYCPTAKASRPLTPINCPSFTIPIHFDSEQSCMASNCAYFYDPRTLQNGDPSPRILPPHDAVTKFTDITALPSGTETRTPRTPKHKTSVESNTLLDFRHNVIHPRTGHPPEPATKIATPQLTSWLSYTSPSQRDRQKTSMPSTA</sequence>
<protein>
    <submittedName>
        <fullName evidence="1">Uncharacterized protein</fullName>
    </submittedName>
</protein>
<dbReference type="Proteomes" id="UP000242791">
    <property type="component" value="Unassembled WGS sequence"/>
</dbReference>
<keyword evidence="2" id="KW-1185">Reference proteome</keyword>
<dbReference type="EMBL" id="LGTZ01001214">
    <property type="protein sequence ID" value="OJD21974.1"/>
    <property type="molecule type" value="Genomic_DNA"/>
</dbReference>
<name>A0A1J9Q050_9EURO</name>
<gene>
    <name evidence="1" type="ORF">ACJ73_06684</name>
</gene>
<reference evidence="1 2" key="1">
    <citation type="submission" date="2015-08" db="EMBL/GenBank/DDBJ databases">
        <title>Emmonsia species relationships and genome sequence.</title>
        <authorList>
            <person name="Cuomo C.A."/>
            <person name="Schwartz I.S."/>
            <person name="Kenyon C."/>
            <person name="De Hoog G.S."/>
            <person name="Govender N.P."/>
            <person name="Botha A."/>
            <person name="Moreno L."/>
            <person name="De Vries M."/>
            <person name="Munoz J.F."/>
            <person name="Stielow J.B."/>
        </authorList>
    </citation>
    <scope>NUCLEOTIDE SEQUENCE [LARGE SCALE GENOMIC DNA]</scope>
    <source>
        <strain evidence="1 2">EI222</strain>
    </source>
</reference>
<dbReference type="VEuPathDB" id="FungiDB:ACJ73_06684"/>
<evidence type="ECO:0000313" key="1">
    <source>
        <dbReference type="EMBL" id="OJD21974.1"/>
    </source>
</evidence>
<proteinExistence type="predicted"/>
<dbReference type="AlphaFoldDB" id="A0A1J9Q050"/>
<accession>A0A1J9Q050</accession>